<dbReference type="AlphaFoldDB" id="A0A4D7QKV5"/>
<evidence type="ECO:0000256" key="1">
    <source>
        <dbReference type="SAM" id="SignalP"/>
    </source>
</evidence>
<dbReference type="OrthoDB" id="8602948at2"/>
<keyword evidence="1" id="KW-0732">Signal</keyword>
<feature type="chain" id="PRO_5020838221" evidence="1">
    <location>
        <begin position="20"/>
        <end position="93"/>
    </location>
</feature>
<name>A0A4D7QKV5_9HYPH</name>
<evidence type="ECO:0000313" key="2">
    <source>
        <dbReference type="EMBL" id="QCK88330.1"/>
    </source>
</evidence>
<dbReference type="Proteomes" id="UP000298588">
    <property type="component" value="Chromosome"/>
</dbReference>
<organism evidence="2 3">
    <name type="scientific">Phreatobacter aquaticus</name>
    <dbReference type="NCBI Taxonomy" id="2570229"/>
    <lineage>
        <taxon>Bacteria</taxon>
        <taxon>Pseudomonadati</taxon>
        <taxon>Pseudomonadota</taxon>
        <taxon>Alphaproteobacteria</taxon>
        <taxon>Hyphomicrobiales</taxon>
        <taxon>Phreatobacteraceae</taxon>
        <taxon>Phreatobacter</taxon>
    </lineage>
</organism>
<keyword evidence="3" id="KW-1185">Reference proteome</keyword>
<reference evidence="2 3" key="1">
    <citation type="submission" date="2019-04" db="EMBL/GenBank/DDBJ databases">
        <title>Phreatobacter aquaticus sp. nov.</title>
        <authorList>
            <person name="Choi A."/>
            <person name="Baek K."/>
        </authorList>
    </citation>
    <scope>NUCLEOTIDE SEQUENCE [LARGE SCALE GENOMIC DNA]</scope>
    <source>
        <strain evidence="2 3">NMCR1094</strain>
    </source>
</reference>
<accession>A0A4D7QKV5</accession>
<feature type="signal peptide" evidence="1">
    <location>
        <begin position="1"/>
        <end position="19"/>
    </location>
</feature>
<protein>
    <submittedName>
        <fullName evidence="2">SH3 domain-containing protein</fullName>
    </submittedName>
</protein>
<sequence>MRRLALLTAVALAASAAGAEAQSARCRVMDPTGTPLNIRDSPNGAVLGQVRNGTLVERVRIASDDRGRPWAYIIDRNSGEPLGWVIREFIACF</sequence>
<evidence type="ECO:0000313" key="3">
    <source>
        <dbReference type="Proteomes" id="UP000298588"/>
    </source>
</evidence>
<proteinExistence type="predicted"/>
<dbReference type="EMBL" id="CP039865">
    <property type="protein sequence ID" value="QCK88330.1"/>
    <property type="molecule type" value="Genomic_DNA"/>
</dbReference>
<dbReference type="KEGG" id="paqt:E8L99_22490"/>
<dbReference type="RefSeq" id="WP_137101657.1">
    <property type="nucleotide sequence ID" value="NZ_CP039865.1"/>
</dbReference>
<gene>
    <name evidence="2" type="ORF">E8L99_22490</name>
</gene>